<keyword evidence="3" id="KW-0863">Zinc-finger</keyword>
<dbReference type="GO" id="GO:0089701">
    <property type="term" value="C:U2AF complex"/>
    <property type="evidence" value="ECO:0007669"/>
    <property type="project" value="InterPro"/>
</dbReference>
<evidence type="ECO:0000313" key="7">
    <source>
        <dbReference type="Proteomes" id="UP000032141"/>
    </source>
</evidence>
<keyword evidence="1" id="KW-0479">Metal-binding</keyword>
<evidence type="ECO:0000256" key="3">
    <source>
        <dbReference type="ARBA" id="ARBA00022771"/>
    </source>
</evidence>
<evidence type="ECO:0000313" key="6">
    <source>
        <dbReference type="EnsemblPlants" id="Bo5g010770.1"/>
    </source>
</evidence>
<reference evidence="6 7" key="1">
    <citation type="journal article" date="2014" name="Genome Biol.">
        <title>Transcriptome and methylome profiling reveals relics of genome dominance in the mesopolyploid Brassica oleracea.</title>
        <authorList>
            <person name="Parkin I.A."/>
            <person name="Koh C."/>
            <person name="Tang H."/>
            <person name="Robinson S.J."/>
            <person name="Kagale S."/>
            <person name="Clarke W.E."/>
            <person name="Town C.D."/>
            <person name="Nixon J."/>
            <person name="Krishnakumar V."/>
            <person name="Bidwell S.L."/>
            <person name="Denoeud F."/>
            <person name="Belcram H."/>
            <person name="Links M.G."/>
            <person name="Just J."/>
            <person name="Clarke C."/>
            <person name="Bender T."/>
            <person name="Huebert T."/>
            <person name="Mason A.S."/>
            <person name="Pires J.C."/>
            <person name="Barker G."/>
            <person name="Moore J."/>
            <person name="Walley P.G."/>
            <person name="Manoli S."/>
            <person name="Batley J."/>
            <person name="Edwards D."/>
            <person name="Nelson M.N."/>
            <person name="Wang X."/>
            <person name="Paterson A.H."/>
            <person name="King G."/>
            <person name="Bancroft I."/>
            <person name="Chalhoub B."/>
            <person name="Sharpe A.G."/>
        </authorList>
    </citation>
    <scope>NUCLEOTIDE SEQUENCE</scope>
    <source>
        <strain evidence="6 7">cv. TO1000</strain>
    </source>
</reference>
<evidence type="ECO:0000256" key="4">
    <source>
        <dbReference type="ARBA" id="ARBA00022833"/>
    </source>
</evidence>
<accession>A0A0D3C909</accession>
<dbReference type="AlphaFoldDB" id="A0A0D3C909"/>
<dbReference type="PANTHER" id="PTHR12620">
    <property type="entry name" value="U2 SNRNP AUXILIARY FACTOR, SMALL SUBUNIT"/>
    <property type="match status" value="1"/>
</dbReference>
<dbReference type="InterPro" id="IPR009145">
    <property type="entry name" value="U2AF_small"/>
</dbReference>
<dbReference type="STRING" id="109376.A0A0D3C909"/>
<keyword evidence="2" id="KW-0677">Repeat</keyword>
<dbReference type="GO" id="GO:0000398">
    <property type="term" value="P:mRNA splicing, via spliceosome"/>
    <property type="evidence" value="ECO:0007669"/>
    <property type="project" value="InterPro"/>
</dbReference>
<dbReference type="InterPro" id="IPR012677">
    <property type="entry name" value="Nucleotide-bd_a/b_plait_sf"/>
</dbReference>
<feature type="compositionally biased region" description="Basic and acidic residues" evidence="5">
    <location>
        <begin position="280"/>
        <end position="290"/>
    </location>
</feature>
<evidence type="ECO:0000256" key="1">
    <source>
        <dbReference type="ARBA" id="ARBA00022723"/>
    </source>
</evidence>
<dbReference type="eggNOG" id="KOG2202">
    <property type="taxonomic scope" value="Eukaryota"/>
</dbReference>
<feature type="region of interest" description="Disordered" evidence="5">
    <location>
        <begin position="277"/>
        <end position="324"/>
    </location>
</feature>
<dbReference type="Proteomes" id="UP000032141">
    <property type="component" value="Chromosome C5"/>
</dbReference>
<dbReference type="Gene3D" id="3.30.70.330">
    <property type="match status" value="1"/>
</dbReference>
<dbReference type="GO" id="GO:0008270">
    <property type="term" value="F:zinc ion binding"/>
    <property type="evidence" value="ECO:0007669"/>
    <property type="project" value="UniProtKB-KW"/>
</dbReference>
<proteinExistence type="predicted"/>
<keyword evidence="4" id="KW-0862">Zinc</keyword>
<protein>
    <submittedName>
        <fullName evidence="6">Uncharacterized protein</fullName>
    </submittedName>
</protein>
<dbReference type="EnsemblPlants" id="Bo5g010770.1">
    <property type="protein sequence ID" value="Bo5g010770.1"/>
    <property type="gene ID" value="Bo5g010770"/>
</dbReference>
<dbReference type="Gramene" id="Bo5g010770.1">
    <property type="protein sequence ID" value="Bo5g010770.1"/>
    <property type="gene ID" value="Bo5g010770"/>
</dbReference>
<evidence type="ECO:0000256" key="5">
    <source>
        <dbReference type="SAM" id="MobiDB-lite"/>
    </source>
</evidence>
<dbReference type="HOGENOM" id="CLU_858827_0_0_1"/>
<keyword evidence="7" id="KW-1185">Reference proteome</keyword>
<dbReference type="GO" id="GO:0003723">
    <property type="term" value="F:RNA binding"/>
    <property type="evidence" value="ECO:0007669"/>
    <property type="project" value="InterPro"/>
</dbReference>
<evidence type="ECO:0000256" key="2">
    <source>
        <dbReference type="ARBA" id="ARBA00022737"/>
    </source>
</evidence>
<name>A0A0D3C909_BRAOL</name>
<sequence length="324" mass="37632">MWRGYADRPTSNPLPPGTQAFPKYQRMLVLLNRSSLIVLRMKYLTLELSSRLHFYPDKSCTILMKNMYNGPGIAWEQEDEEGLEFFLPVCFFIIFFNLHQTFMDSLQWSIQIRKLNEEFYEDVHTEFQKYGELVNFKWFPASKQPRHRPSRVHLTRVGDVSKAYPSPSRTRCVEMGRAMYTYTTDHWNHLFLPTSPLTVDILLIACEVVNISRWKVAICGELALVDLLATLYTVSETLVETMNGLTMTNHLQDSGFALFGYSDEYVKHMEFEYSGSLSDLRSDQPTDSHRQPSRQSRSRDHGHINVGSKPCHRSSKNLRDTRGP</sequence>
<organism evidence="6 7">
    <name type="scientific">Brassica oleracea var. oleracea</name>
    <dbReference type="NCBI Taxonomy" id="109376"/>
    <lineage>
        <taxon>Eukaryota</taxon>
        <taxon>Viridiplantae</taxon>
        <taxon>Streptophyta</taxon>
        <taxon>Embryophyta</taxon>
        <taxon>Tracheophyta</taxon>
        <taxon>Spermatophyta</taxon>
        <taxon>Magnoliopsida</taxon>
        <taxon>eudicotyledons</taxon>
        <taxon>Gunneridae</taxon>
        <taxon>Pentapetalae</taxon>
        <taxon>rosids</taxon>
        <taxon>malvids</taxon>
        <taxon>Brassicales</taxon>
        <taxon>Brassicaceae</taxon>
        <taxon>Brassiceae</taxon>
        <taxon>Brassica</taxon>
    </lineage>
</organism>
<reference evidence="6" key="2">
    <citation type="submission" date="2015-03" db="UniProtKB">
        <authorList>
            <consortium name="EnsemblPlants"/>
        </authorList>
    </citation>
    <scope>IDENTIFICATION</scope>
</reference>
<dbReference type="OMA" id="CHRSSKN"/>